<keyword evidence="2" id="KW-1185">Reference proteome</keyword>
<protein>
    <submittedName>
        <fullName evidence="1">Uncharacterized protein</fullName>
    </submittedName>
</protein>
<evidence type="ECO:0000313" key="2">
    <source>
        <dbReference type="Proteomes" id="UP001500936"/>
    </source>
</evidence>
<proteinExistence type="predicted"/>
<reference evidence="2" key="1">
    <citation type="journal article" date="2019" name="Int. J. Syst. Evol. Microbiol.">
        <title>The Global Catalogue of Microorganisms (GCM) 10K type strain sequencing project: providing services to taxonomists for standard genome sequencing and annotation.</title>
        <authorList>
            <consortium name="The Broad Institute Genomics Platform"/>
            <consortium name="The Broad Institute Genome Sequencing Center for Infectious Disease"/>
            <person name="Wu L."/>
            <person name="Ma J."/>
        </authorList>
    </citation>
    <scope>NUCLEOTIDE SEQUENCE [LARGE SCALE GENOMIC DNA]</scope>
    <source>
        <strain evidence="2">JCM 17925</strain>
    </source>
</reference>
<dbReference type="Proteomes" id="UP001500936">
    <property type="component" value="Unassembled WGS sequence"/>
</dbReference>
<accession>A0ABP8L276</accession>
<sequence length="82" mass="8438">MGLLNGIADTDAPLQTVRLFTELTTGDGFTVTLKLVAGPVQPFAVPVTVSRATTGETPALTAVKEAILPVPLVPNPTLTVLV</sequence>
<comment type="caution">
    <text evidence="1">The sequence shown here is derived from an EMBL/GenBank/DDBJ whole genome shotgun (WGS) entry which is preliminary data.</text>
</comment>
<evidence type="ECO:0000313" key="1">
    <source>
        <dbReference type="EMBL" id="GAA4421328.1"/>
    </source>
</evidence>
<organism evidence="1 2">
    <name type="scientific">Nibrella viscosa</name>
    <dbReference type="NCBI Taxonomy" id="1084524"/>
    <lineage>
        <taxon>Bacteria</taxon>
        <taxon>Pseudomonadati</taxon>
        <taxon>Bacteroidota</taxon>
        <taxon>Cytophagia</taxon>
        <taxon>Cytophagales</taxon>
        <taxon>Spirosomataceae</taxon>
        <taxon>Nibrella</taxon>
    </lineage>
</organism>
<name>A0ABP8L276_9BACT</name>
<gene>
    <name evidence="1" type="ORF">GCM10023187_57150</name>
</gene>
<dbReference type="EMBL" id="BAABHB010000026">
    <property type="protein sequence ID" value="GAA4421328.1"/>
    <property type="molecule type" value="Genomic_DNA"/>
</dbReference>